<proteinExistence type="predicted"/>
<evidence type="ECO:0000313" key="2">
    <source>
        <dbReference type="EMBL" id="PJJ28576.1"/>
    </source>
</evidence>
<keyword evidence="1" id="KW-0812">Transmembrane</keyword>
<gene>
    <name evidence="2" type="ORF">H171_2084</name>
</gene>
<dbReference type="EMBL" id="PGET01000001">
    <property type="protein sequence ID" value="PJJ28576.1"/>
    <property type="molecule type" value="Genomic_DNA"/>
</dbReference>
<keyword evidence="1" id="KW-0472">Membrane</keyword>
<reference evidence="2 3" key="1">
    <citation type="submission" date="2017-11" db="EMBL/GenBank/DDBJ databases">
        <title>Understudied soil microbes with underappreciated capabilities: Untangling the Clostridium saccharolyticum group.</title>
        <authorList>
            <person name="Leschine S."/>
        </authorList>
    </citation>
    <scope>NUCLEOTIDE SEQUENCE [LARGE SCALE GENOMIC DNA]</scope>
    <source>
        <strain evidence="2 3">18A</strain>
    </source>
</reference>
<keyword evidence="1" id="KW-1133">Transmembrane helix</keyword>
<accession>A0A2M8Z553</accession>
<comment type="caution">
    <text evidence="2">The sequence shown here is derived from an EMBL/GenBank/DDBJ whole genome shotgun (WGS) entry which is preliminary data.</text>
</comment>
<dbReference type="AlphaFoldDB" id="A0A2M8Z553"/>
<evidence type="ECO:0000256" key="1">
    <source>
        <dbReference type="SAM" id="Phobius"/>
    </source>
</evidence>
<organism evidence="2 3">
    <name type="scientific">[Clostridium] celerecrescens 18A</name>
    <dbReference type="NCBI Taxonomy" id="1286362"/>
    <lineage>
        <taxon>Bacteria</taxon>
        <taxon>Bacillati</taxon>
        <taxon>Bacillota</taxon>
        <taxon>Clostridia</taxon>
        <taxon>Lachnospirales</taxon>
        <taxon>Lachnospiraceae</taxon>
        <taxon>Lacrimispora</taxon>
    </lineage>
</organism>
<feature type="transmembrane region" description="Helical" evidence="1">
    <location>
        <begin position="95"/>
        <end position="120"/>
    </location>
</feature>
<protein>
    <submittedName>
        <fullName evidence="2">Uncharacterized protein</fullName>
    </submittedName>
</protein>
<evidence type="ECO:0000313" key="3">
    <source>
        <dbReference type="Proteomes" id="UP000231092"/>
    </source>
</evidence>
<name>A0A2M8Z553_9FIRM</name>
<sequence length="137" mass="14552">MVQNTLKTADFTPCLCVPYNIVQLKKERCYICAAFSEDAEITADSAVDAADAADVVISAIAIVKMNASVTNVKKKEEEHSVLVSEQAVMIHGATAAGVIVTVIVTAIVTVIVTAILAVIFKKIFSNRDNRSGGLLIN</sequence>
<dbReference type="Proteomes" id="UP000231092">
    <property type="component" value="Unassembled WGS sequence"/>
</dbReference>